<keyword evidence="3" id="KW-1185">Reference proteome</keyword>
<dbReference type="Pfam" id="PF08919">
    <property type="entry name" value="F_actin_bind"/>
    <property type="match status" value="1"/>
</dbReference>
<organism evidence="2 3">
    <name type="scientific">Aldrovandia affinis</name>
    <dbReference type="NCBI Taxonomy" id="143900"/>
    <lineage>
        <taxon>Eukaryota</taxon>
        <taxon>Metazoa</taxon>
        <taxon>Chordata</taxon>
        <taxon>Craniata</taxon>
        <taxon>Vertebrata</taxon>
        <taxon>Euteleostomi</taxon>
        <taxon>Actinopterygii</taxon>
        <taxon>Neopterygii</taxon>
        <taxon>Teleostei</taxon>
        <taxon>Notacanthiformes</taxon>
        <taxon>Halosauridae</taxon>
        <taxon>Aldrovandia</taxon>
    </lineage>
</organism>
<feature type="domain" description="F-actin binding" evidence="1">
    <location>
        <begin position="1"/>
        <end position="99"/>
    </location>
</feature>
<evidence type="ECO:0000259" key="1">
    <source>
        <dbReference type="SMART" id="SM00808"/>
    </source>
</evidence>
<evidence type="ECO:0000313" key="2">
    <source>
        <dbReference type="EMBL" id="KAJ8390029.1"/>
    </source>
</evidence>
<dbReference type="EMBL" id="JAINUG010000175">
    <property type="protein sequence ID" value="KAJ8390029.1"/>
    <property type="molecule type" value="Genomic_DNA"/>
</dbReference>
<reference evidence="2" key="1">
    <citation type="journal article" date="2023" name="Science">
        <title>Genome structures resolve the early diversification of teleost fishes.</title>
        <authorList>
            <person name="Parey E."/>
            <person name="Louis A."/>
            <person name="Montfort J."/>
            <person name="Bouchez O."/>
            <person name="Roques C."/>
            <person name="Iampietro C."/>
            <person name="Lluch J."/>
            <person name="Castinel A."/>
            <person name="Donnadieu C."/>
            <person name="Desvignes T."/>
            <person name="Floi Bucao C."/>
            <person name="Jouanno E."/>
            <person name="Wen M."/>
            <person name="Mejri S."/>
            <person name="Dirks R."/>
            <person name="Jansen H."/>
            <person name="Henkel C."/>
            <person name="Chen W.J."/>
            <person name="Zahm M."/>
            <person name="Cabau C."/>
            <person name="Klopp C."/>
            <person name="Thompson A.W."/>
            <person name="Robinson-Rechavi M."/>
            <person name="Braasch I."/>
            <person name="Lecointre G."/>
            <person name="Bobe J."/>
            <person name="Postlethwait J.H."/>
            <person name="Berthelot C."/>
            <person name="Roest Crollius H."/>
            <person name="Guiguen Y."/>
        </authorList>
    </citation>
    <scope>NUCLEOTIDE SEQUENCE</scope>
    <source>
        <strain evidence="2">NC1722</strain>
    </source>
</reference>
<name>A0AAD7WBP0_9TELE</name>
<dbReference type="AlphaFoldDB" id="A0AAD7WBP0"/>
<dbReference type="Proteomes" id="UP001221898">
    <property type="component" value="Unassembled WGS sequence"/>
</dbReference>
<dbReference type="Gene3D" id="1.20.120.330">
    <property type="entry name" value="Nucleotidyltransferases domain 2"/>
    <property type="match status" value="1"/>
</dbReference>
<dbReference type="GO" id="GO:0004715">
    <property type="term" value="F:non-membrane spanning protein tyrosine kinase activity"/>
    <property type="evidence" value="ECO:0007669"/>
    <property type="project" value="InterPro"/>
</dbReference>
<dbReference type="GO" id="GO:0005524">
    <property type="term" value="F:ATP binding"/>
    <property type="evidence" value="ECO:0007669"/>
    <property type="project" value="InterPro"/>
</dbReference>
<dbReference type="SMART" id="SM00808">
    <property type="entry name" value="FABD"/>
    <property type="match status" value="1"/>
</dbReference>
<proteinExistence type="predicted"/>
<accession>A0AAD7WBP0</accession>
<protein>
    <recommendedName>
        <fullName evidence="1">F-actin binding domain-containing protein</fullName>
    </recommendedName>
</protein>
<gene>
    <name evidence="2" type="ORF">AAFF_G00111900</name>
</gene>
<comment type="caution">
    <text evidence="2">The sequence shown here is derived from an EMBL/GenBank/DDBJ whole genome shotgun (WGS) entry which is preliminary data.</text>
</comment>
<evidence type="ECO:0000313" key="3">
    <source>
        <dbReference type="Proteomes" id="UP001221898"/>
    </source>
</evidence>
<dbReference type="InterPro" id="IPR015015">
    <property type="entry name" value="F-actin-binding"/>
</dbReference>
<sequence length="99" mass="10873">MVLEGTERLRAAIGRNAEQTGSHGAVLEAGKNLSKFCVGFVESIQHMRNKFAFREAITKLERSLRDLQICPATTGGSGAQHDFSKLLSSVREISDIVQR</sequence>